<proteinExistence type="predicted"/>
<name>A0A2A6ZDP9_9FIRM</name>
<dbReference type="EMBL" id="NMTQ01000013">
    <property type="protein sequence ID" value="PDX59502.1"/>
    <property type="molecule type" value="Genomic_DNA"/>
</dbReference>
<protein>
    <submittedName>
        <fullName evidence="1">Uncharacterized protein</fullName>
    </submittedName>
</protein>
<reference evidence="1 2" key="1">
    <citation type="journal article" date="2017" name="Front. Microbiol.">
        <title>New Insights into the Diversity of the Genus Faecalibacterium.</title>
        <authorList>
            <person name="Benevides L."/>
            <person name="Burman S."/>
            <person name="Martin R."/>
            <person name="Robert V."/>
            <person name="Thomas M."/>
            <person name="Miquel S."/>
            <person name="Chain F."/>
            <person name="Sokol H."/>
            <person name="Bermudez-Humaran L.G."/>
            <person name="Morrison M."/>
            <person name="Langella P."/>
            <person name="Azevedo V.A."/>
            <person name="Chatel J.M."/>
            <person name="Soares S."/>
        </authorList>
    </citation>
    <scope>NUCLEOTIDE SEQUENCE [LARGE SCALE GENOMIC DNA]</scope>
    <source>
        <strain evidence="2">CNCM I-4540</strain>
    </source>
</reference>
<accession>A0A2A6ZDP9</accession>
<keyword evidence="2" id="KW-1185">Reference proteome</keyword>
<sequence length="103" mass="10725">MAFAKGIAAGYVLFCVPKENQKGRRCPQGMKAPVGLLSRRPVCRANAACSARQGLRYFRGAGGSGLRLPASASCLGRHSHPAGRCPNSSSLFRPLAAVVAVAN</sequence>
<evidence type="ECO:0000313" key="1">
    <source>
        <dbReference type="EMBL" id="PDX59502.1"/>
    </source>
</evidence>
<comment type="caution">
    <text evidence="1">The sequence shown here is derived from an EMBL/GenBank/DDBJ whole genome shotgun (WGS) entry which is preliminary data.</text>
</comment>
<organism evidence="1 2">
    <name type="scientific">Faecalibacterium langellae</name>
    <dbReference type="NCBI Taxonomy" id="3435293"/>
    <lineage>
        <taxon>Bacteria</taxon>
        <taxon>Bacillati</taxon>
        <taxon>Bacillota</taxon>
        <taxon>Clostridia</taxon>
        <taxon>Eubacteriales</taxon>
        <taxon>Oscillospiraceae</taxon>
        <taxon>Faecalibacterium</taxon>
    </lineage>
</organism>
<evidence type="ECO:0000313" key="2">
    <source>
        <dbReference type="Proteomes" id="UP000220752"/>
    </source>
</evidence>
<gene>
    <name evidence="1" type="ORF">CGS46_02580</name>
</gene>
<dbReference type="AlphaFoldDB" id="A0A2A6ZDP9"/>
<dbReference type="Proteomes" id="UP000220752">
    <property type="component" value="Unassembled WGS sequence"/>
</dbReference>